<organism evidence="2 3">
    <name type="scientific">Armadillidium nasatum</name>
    <dbReference type="NCBI Taxonomy" id="96803"/>
    <lineage>
        <taxon>Eukaryota</taxon>
        <taxon>Metazoa</taxon>
        <taxon>Ecdysozoa</taxon>
        <taxon>Arthropoda</taxon>
        <taxon>Crustacea</taxon>
        <taxon>Multicrustacea</taxon>
        <taxon>Malacostraca</taxon>
        <taxon>Eumalacostraca</taxon>
        <taxon>Peracarida</taxon>
        <taxon>Isopoda</taxon>
        <taxon>Oniscidea</taxon>
        <taxon>Crinocheta</taxon>
        <taxon>Armadillidiidae</taxon>
        <taxon>Armadillidium</taxon>
    </lineage>
</organism>
<dbReference type="PANTHER" id="PTHR23312">
    <property type="entry name" value="ARMC5 ARMADILLO REPEAT-CONTAINING -RELATED"/>
    <property type="match status" value="1"/>
</dbReference>
<dbReference type="Pfam" id="PF24768">
    <property type="entry name" value="ARM_ARMC5"/>
    <property type="match status" value="1"/>
</dbReference>
<dbReference type="EMBL" id="SEYY01002872">
    <property type="protein sequence ID" value="KAB7504553.1"/>
    <property type="molecule type" value="Genomic_DNA"/>
</dbReference>
<dbReference type="AlphaFoldDB" id="A0A5N5TD03"/>
<feature type="non-terminal residue" evidence="2">
    <location>
        <position position="283"/>
    </location>
</feature>
<dbReference type="InterPro" id="IPR016024">
    <property type="entry name" value="ARM-type_fold"/>
</dbReference>
<dbReference type="SUPFAM" id="SSF48371">
    <property type="entry name" value="ARM repeat"/>
    <property type="match status" value="1"/>
</dbReference>
<evidence type="ECO:0000259" key="1">
    <source>
        <dbReference type="Pfam" id="PF24768"/>
    </source>
</evidence>
<evidence type="ECO:0000313" key="2">
    <source>
        <dbReference type="EMBL" id="KAB7504553.1"/>
    </source>
</evidence>
<dbReference type="GO" id="GO:0009653">
    <property type="term" value="P:anatomical structure morphogenesis"/>
    <property type="evidence" value="ECO:0007669"/>
    <property type="project" value="TreeGrafter"/>
</dbReference>
<dbReference type="PANTHER" id="PTHR23312:SF8">
    <property type="entry name" value="ARMADILLO REPEAT-CONTAINING PROTEIN 5"/>
    <property type="match status" value="1"/>
</dbReference>
<feature type="domain" description="ARMC5-like ARM-repeats" evidence="1">
    <location>
        <begin position="67"/>
        <end position="263"/>
    </location>
</feature>
<keyword evidence="3" id="KW-1185">Reference proteome</keyword>
<dbReference type="Proteomes" id="UP000326759">
    <property type="component" value="Unassembled WGS sequence"/>
</dbReference>
<dbReference type="Gene3D" id="1.25.10.10">
    <property type="entry name" value="Leucine-rich Repeat Variant"/>
    <property type="match status" value="1"/>
</dbReference>
<dbReference type="OrthoDB" id="6355506at2759"/>
<dbReference type="InterPro" id="IPR011989">
    <property type="entry name" value="ARM-like"/>
</dbReference>
<dbReference type="GO" id="GO:0005829">
    <property type="term" value="C:cytosol"/>
    <property type="evidence" value="ECO:0007669"/>
    <property type="project" value="TreeGrafter"/>
</dbReference>
<dbReference type="InterPro" id="IPR055445">
    <property type="entry name" value="ARM_ARMC5"/>
</dbReference>
<gene>
    <name evidence="2" type="ORF">Anas_09777</name>
</gene>
<reference evidence="2 3" key="1">
    <citation type="journal article" date="2019" name="PLoS Biol.">
        <title>Sex chromosomes control vertical transmission of feminizing Wolbachia symbionts in an isopod.</title>
        <authorList>
            <person name="Becking T."/>
            <person name="Chebbi M.A."/>
            <person name="Giraud I."/>
            <person name="Moumen B."/>
            <person name="Laverre T."/>
            <person name="Caubet Y."/>
            <person name="Peccoud J."/>
            <person name="Gilbert C."/>
            <person name="Cordaux R."/>
        </authorList>
    </citation>
    <scope>NUCLEOTIDE SEQUENCE [LARGE SCALE GENOMIC DNA]</scope>
    <source>
        <strain evidence="2">ANa2</strain>
        <tissue evidence="2">Whole body excluding digestive tract and cuticle</tissue>
    </source>
</reference>
<accession>A0A5N5TD03</accession>
<comment type="caution">
    <text evidence="2">The sequence shown here is derived from an EMBL/GenBank/DDBJ whole genome shotgun (WGS) entry which is preliminary data.</text>
</comment>
<name>A0A5N5TD03_9CRUS</name>
<evidence type="ECO:0000313" key="3">
    <source>
        <dbReference type="Proteomes" id="UP000326759"/>
    </source>
</evidence>
<sequence>MNPEKARAIIKYIKTNAPDNDKVNKGLKEIKIKLTQDNQNVHIFRQQGLTSLIANLFTKDDERVIMWVLSILTSCLLHREFQEEVHNSTIIPAVVNVFKNTDNASIRHRACRVIGQQCTYDLSVSQFHHLNVLSGVLAFLKDAKEDEEKKTAIITLRFLANNSHHSEHILKEDGLSYVCIYGLTSSNENLCWESIKTIYYLSKYPSTLFISQVLKGTKNLQLLGKFYEKGKQDSHFVLHTFLNIFWSHCSSSSTRQYTGNCIMLDYLTMASFPFMIICELQSK</sequence>
<proteinExistence type="predicted"/>
<protein>
    <recommendedName>
        <fullName evidence="1">ARMC5-like ARM-repeats domain-containing protein</fullName>
    </recommendedName>
</protein>